<accession>A0A554VFQ5</accession>
<comment type="caution">
    <text evidence="2">The sequence shown here is derived from an EMBL/GenBank/DDBJ whole genome shotgun (WGS) entry which is preliminary data.</text>
</comment>
<dbReference type="Gene3D" id="3.10.450.50">
    <property type="match status" value="1"/>
</dbReference>
<evidence type="ECO:0000259" key="1">
    <source>
        <dbReference type="Pfam" id="PF17775"/>
    </source>
</evidence>
<dbReference type="InterPro" id="IPR032710">
    <property type="entry name" value="NTF2-like_dom_sf"/>
</dbReference>
<dbReference type="InterPro" id="IPR048469">
    <property type="entry name" value="YchJ-like_M"/>
</dbReference>
<dbReference type="OrthoDB" id="21421at2"/>
<dbReference type="AlphaFoldDB" id="A0A554VFQ5"/>
<gene>
    <name evidence="2" type="ORF">FOF46_20410</name>
</gene>
<proteinExistence type="predicted"/>
<reference evidence="2 3" key="1">
    <citation type="submission" date="2019-07" db="EMBL/GenBank/DDBJ databases">
        <title>The draft genome sequence of Aquimarina algiphila M91.</title>
        <authorList>
            <person name="Meng X."/>
        </authorList>
    </citation>
    <scope>NUCLEOTIDE SEQUENCE [LARGE SCALE GENOMIC DNA]</scope>
    <source>
        <strain evidence="2 3">M91</strain>
    </source>
</reference>
<dbReference type="SUPFAM" id="SSF54427">
    <property type="entry name" value="NTF2-like"/>
    <property type="match status" value="1"/>
</dbReference>
<feature type="domain" description="YchJ-like middle NTF2-like" evidence="1">
    <location>
        <begin position="28"/>
        <end position="126"/>
    </location>
</feature>
<name>A0A554VFQ5_9FLAO</name>
<evidence type="ECO:0000313" key="3">
    <source>
        <dbReference type="Proteomes" id="UP000318833"/>
    </source>
</evidence>
<protein>
    <submittedName>
        <fullName evidence="2">Sec-C motif domain protein</fullName>
    </submittedName>
</protein>
<dbReference type="RefSeq" id="WP_143917715.1">
    <property type="nucleotide sequence ID" value="NZ_CANMIK010000055.1"/>
</dbReference>
<dbReference type="Proteomes" id="UP000318833">
    <property type="component" value="Unassembled WGS sequence"/>
</dbReference>
<evidence type="ECO:0000313" key="2">
    <source>
        <dbReference type="EMBL" id="TSE06113.1"/>
    </source>
</evidence>
<dbReference type="Pfam" id="PF17775">
    <property type="entry name" value="YchJ_M-like"/>
    <property type="match status" value="1"/>
</dbReference>
<dbReference type="EMBL" id="VLNR01000049">
    <property type="protein sequence ID" value="TSE06113.1"/>
    <property type="molecule type" value="Genomic_DNA"/>
</dbReference>
<organism evidence="2 3">
    <name type="scientific">Aquimarina algiphila</name>
    <dbReference type="NCBI Taxonomy" id="2047982"/>
    <lineage>
        <taxon>Bacteria</taxon>
        <taxon>Pseudomonadati</taxon>
        <taxon>Bacteroidota</taxon>
        <taxon>Flavobacteriia</taxon>
        <taxon>Flavobacteriales</taxon>
        <taxon>Flavobacteriaceae</taxon>
        <taxon>Aquimarina</taxon>
    </lineage>
</organism>
<keyword evidence="3" id="KW-1185">Reference proteome</keyword>
<sequence length="129" mass="14781">MDNCHCGRPIAYPSCCGKIHHDITAALTAEDLMRSRYSAFVLAKGDYLIKSHHSSTRPSRKEKKSIVRWAKSVNWVKLEVLQTSKGTPQDTKGTVEFKAFYYDDTGMQMIHEHSKFIKEHGYWVYVGVV</sequence>
<dbReference type="PANTHER" id="PTHR33747">
    <property type="entry name" value="UPF0225 PROTEIN SCO1677"/>
    <property type="match status" value="1"/>
</dbReference>
<dbReference type="PANTHER" id="PTHR33747:SF1">
    <property type="entry name" value="ADENYLATE CYCLASE-ASSOCIATED CAP C-TERMINAL DOMAIN-CONTAINING PROTEIN"/>
    <property type="match status" value="1"/>
</dbReference>